<keyword evidence="2 4" id="KW-0472">Membrane</keyword>
<name>A0ABY4CK56_9BACL</name>
<dbReference type="PANTHER" id="PTHR22550:SF5">
    <property type="entry name" value="LEUCINE ZIPPER PROTEIN 4"/>
    <property type="match status" value="1"/>
</dbReference>
<feature type="compositionally biased region" description="Polar residues" evidence="3">
    <location>
        <begin position="31"/>
        <end position="47"/>
    </location>
</feature>
<dbReference type="InterPro" id="IPR050768">
    <property type="entry name" value="UPF0353/GerABKA_families"/>
</dbReference>
<feature type="region of interest" description="Disordered" evidence="3">
    <location>
        <begin position="21"/>
        <end position="52"/>
    </location>
</feature>
<dbReference type="PANTHER" id="PTHR22550">
    <property type="entry name" value="SPORE GERMINATION PROTEIN"/>
    <property type="match status" value="1"/>
</dbReference>
<evidence type="ECO:0000313" key="5">
    <source>
        <dbReference type="EMBL" id="UOF90714.1"/>
    </source>
</evidence>
<dbReference type="RefSeq" id="WP_347437414.1">
    <property type="nucleotide sequence ID" value="NZ_CP089291.1"/>
</dbReference>
<evidence type="ECO:0000256" key="3">
    <source>
        <dbReference type="SAM" id="MobiDB-lite"/>
    </source>
</evidence>
<feature type="transmembrane region" description="Helical" evidence="4">
    <location>
        <begin position="412"/>
        <end position="433"/>
    </location>
</feature>
<keyword evidence="4" id="KW-0812">Transmembrane</keyword>
<evidence type="ECO:0000313" key="6">
    <source>
        <dbReference type="Proteomes" id="UP000830167"/>
    </source>
</evidence>
<keyword evidence="6" id="KW-1185">Reference proteome</keyword>
<feature type="transmembrane region" description="Helical" evidence="4">
    <location>
        <begin position="387"/>
        <end position="406"/>
    </location>
</feature>
<keyword evidence="4" id="KW-1133">Transmembrane helix</keyword>
<evidence type="ECO:0000256" key="2">
    <source>
        <dbReference type="ARBA" id="ARBA00023136"/>
    </source>
</evidence>
<organism evidence="5 6">
    <name type="scientific">Fodinisporobacter ferrooxydans</name>
    <dbReference type="NCBI Taxonomy" id="2901836"/>
    <lineage>
        <taxon>Bacteria</taxon>
        <taxon>Bacillati</taxon>
        <taxon>Bacillota</taxon>
        <taxon>Bacilli</taxon>
        <taxon>Bacillales</taxon>
        <taxon>Alicyclobacillaceae</taxon>
        <taxon>Fodinisporobacter</taxon>
    </lineage>
</organism>
<reference evidence="5" key="1">
    <citation type="submission" date="2021-12" db="EMBL/GenBank/DDBJ databases">
        <title>Alicyclobacillaceae gen. nov., sp. nov., isolated from chalcocite enrichment system.</title>
        <authorList>
            <person name="Jiang Z."/>
        </authorList>
    </citation>
    <scope>NUCLEOTIDE SEQUENCE</scope>
    <source>
        <strain evidence="5">MYW30-H2</strain>
    </source>
</reference>
<proteinExistence type="inferred from homology"/>
<sequence length="527" mass="58800">MNVFHFWYQRLFQKKRQKQATEFSLGKRPSNDSTQNPQVNKSGQKPTTPIPKSLQQVKDDLSKVLSLPENKDIHLREYTVPDGKKCLLIFIEGLVDSELVNETVLAPLLLGSRMDIPFLAREDIADLQQAITKLLEGAVILFRDGIDQAIVLHAESVPTRSVEAPKTENVVRGPQEGFVEDVVVNKNLIRRVFPSPNLMVEEIYIGKLAPAKNYYLYLRGIANPKLVDEVRTRLLAITTDGALDAGEIEQFIEDRPKSLVPTVLATERPDRAASFLRDGHVVILANRSPNALVLPCTFWSMFHVSEDSFQRAFYGSFIRIIRLISIFITLFAPGVFIAATNYHPGMIPTDLLLAIAGSRERLPFPSIFEVFLMEFSFELIREAGIRIPSALGSTISIVGALILGQAAVQANIISPVIVIVVAITGLASFAIPNSSLGYMIRITRFFLIAFASFFGLIGLTAGFCMILIYVAGIKSAGVPFFSPYVPHAEHNGDLILRNLVFKDKVRPASVRPLRALRVWWSREWDEQ</sequence>
<evidence type="ECO:0000256" key="4">
    <source>
        <dbReference type="SAM" id="Phobius"/>
    </source>
</evidence>
<feature type="transmembrane region" description="Helical" evidence="4">
    <location>
        <begin position="320"/>
        <end position="342"/>
    </location>
</feature>
<protein>
    <submittedName>
        <fullName evidence="5">Spore germination protein</fullName>
    </submittedName>
</protein>
<feature type="transmembrane region" description="Helical" evidence="4">
    <location>
        <begin position="445"/>
        <end position="471"/>
    </location>
</feature>
<dbReference type="EMBL" id="CP089291">
    <property type="protein sequence ID" value="UOF90714.1"/>
    <property type="molecule type" value="Genomic_DNA"/>
</dbReference>
<accession>A0ABY4CK56</accession>
<dbReference type="Pfam" id="PF03323">
    <property type="entry name" value="GerA"/>
    <property type="match status" value="1"/>
</dbReference>
<evidence type="ECO:0000256" key="1">
    <source>
        <dbReference type="ARBA" id="ARBA00005278"/>
    </source>
</evidence>
<dbReference type="InterPro" id="IPR004995">
    <property type="entry name" value="Spore_Ger"/>
</dbReference>
<gene>
    <name evidence="5" type="ORF">LSG31_00060</name>
</gene>
<comment type="similarity">
    <text evidence="1">Belongs to the GerABKA family.</text>
</comment>
<dbReference type="Proteomes" id="UP000830167">
    <property type="component" value="Chromosome"/>
</dbReference>
<dbReference type="PIRSF" id="PIRSF005690">
    <property type="entry name" value="GerBA"/>
    <property type="match status" value="1"/>
</dbReference>